<keyword evidence="4" id="KW-0862">Zinc</keyword>
<feature type="region of interest" description="Disordered" evidence="6">
    <location>
        <begin position="1"/>
        <end position="29"/>
    </location>
</feature>
<dbReference type="AlphaFoldDB" id="T1EWV8"/>
<feature type="domain" description="C2H2-type" evidence="7">
    <location>
        <begin position="627"/>
        <end position="655"/>
    </location>
</feature>
<gene>
    <name evidence="9" type="primary">20201058</name>
    <name evidence="8" type="ORF">HELRODRAFT_165479</name>
</gene>
<protein>
    <recommendedName>
        <fullName evidence="7">C2H2-type domain-containing protein</fullName>
    </recommendedName>
</protein>
<dbReference type="InterPro" id="IPR050688">
    <property type="entry name" value="Zinc_finger/UBP_domain"/>
</dbReference>
<reference evidence="10" key="1">
    <citation type="submission" date="2012-12" db="EMBL/GenBank/DDBJ databases">
        <authorList>
            <person name="Hellsten U."/>
            <person name="Grimwood J."/>
            <person name="Chapman J.A."/>
            <person name="Shapiro H."/>
            <person name="Aerts A."/>
            <person name="Otillar R.P."/>
            <person name="Terry A.Y."/>
            <person name="Boore J.L."/>
            <person name="Simakov O."/>
            <person name="Marletaz F."/>
            <person name="Cho S.-J."/>
            <person name="Edsinger-Gonzales E."/>
            <person name="Havlak P."/>
            <person name="Kuo D.-H."/>
            <person name="Larsson T."/>
            <person name="Lv J."/>
            <person name="Arendt D."/>
            <person name="Savage R."/>
            <person name="Osoegawa K."/>
            <person name="de Jong P."/>
            <person name="Lindberg D.R."/>
            <person name="Seaver E.C."/>
            <person name="Weisblat D.A."/>
            <person name="Putnam N.H."/>
            <person name="Grigoriev I.V."/>
            <person name="Rokhsar D.S."/>
        </authorList>
    </citation>
    <scope>NUCLEOTIDE SEQUENCE</scope>
</reference>
<dbReference type="eggNOG" id="KOG1721">
    <property type="taxonomic scope" value="Eukaryota"/>
</dbReference>
<sequence length="1047" mass="119800">MKAEECEEKAKHEGTSDSEKNKKEGNIDLDKSKLKAIARKNFDNILRSQIESRSSTINTEVNDVEKSSQLIRIENSKITKVQAIKSYSPSNLHGSLTTNNKNNEEEMVMPANRSKENTIFKDKTLQSIAAINLAFKPKDVDCQVFVYEPMYVNSSTLGSINPEKNYKSEKLLSAKGANSSLSDCLLNENTTIFKCYICPYYHVKEMMVARHMIQIHLSQNIYRCHYCSAQFLTNHLAYVHIQKMHENAEIKIDFKISDQISTQLGLAYKKKFYIQDGKAVSQSEVENVTTSQKSGSSVSVKCHKCGLFCKSVEELQEHSKLVHFRYRPYSCSLCNFSKVCFASKLDLDHHMKTTHPNELWVRSSISPPLPNNSGKKLECSVSINWSLVWGENIQTGNIMCEWCSYGTDSCRDMFIHASKEHNWSKSISCPTCKKTHALKPCHFIACQIVCSCNTTLNIQHEKNKSRVSWMENSYICKLCSHRAYTKSSIMRHLKYNHTACKPFNCTYCSYAAKEVSKIKTHILAIHPDKPVEISDREQSNEEIKKVLDDLFETHVQIEKQSFENATAVSNSSFSIKLAKNSLGGFQCGLCPYVSHNVYEVYSHARLVHEQFVKPERKNFVIPYGEHYRCVPCGYRCSDRSCMSRHAKYMHITSRPHSCPYCAYNNVEKTKVRLHVLSHHRDMPKVVKTNQRLLEEMSIEAKKFYVRVDEKGNEYMECKNGGIINVTKHSTSDLKKVDAIDGQNQNSFNEVVALREEPMDVENVKVQETHFVEFDDFKHPFEETLLDATAVTMNVEESNNVKHGDNLSQNSSAMMGNLPSSMIEGEDFSNMNNLSDEVLENFSENENEDVEMVADEDDNSFDFSSESDVNVGGDGDNDEEDSYFSSEGWDAVNKSLKHVEIVDFSNFLIKKETLKDDKISKMVPIVKLKDVNPKKNQRKFLPYERDNIFRRGKYYLTSIGFAAWLDSAWTFKPTFLGLDLNARNEWSLGKVNWNLPRSTYNHIKQHQKISEYVAPGMNDTSIKYCGDIIDPHKSWLGKVDSLPPIECN</sequence>
<dbReference type="PANTHER" id="PTHR24403">
    <property type="entry name" value="ZINC FINGER PROTEIN"/>
    <property type="match status" value="1"/>
</dbReference>
<evidence type="ECO:0000256" key="2">
    <source>
        <dbReference type="ARBA" id="ARBA00022737"/>
    </source>
</evidence>
<dbReference type="PANTHER" id="PTHR24403:SF67">
    <property type="entry name" value="FI01116P-RELATED"/>
    <property type="match status" value="1"/>
</dbReference>
<dbReference type="EMBL" id="AMQM01002067">
    <property type="status" value="NOT_ANNOTATED_CDS"/>
    <property type="molecule type" value="Genomic_DNA"/>
</dbReference>
<dbReference type="EnsemblMetazoa" id="HelroT165479">
    <property type="protein sequence ID" value="HelroP165479"/>
    <property type="gene ID" value="HelroG165479"/>
</dbReference>
<organism evidence="9 10">
    <name type="scientific">Helobdella robusta</name>
    <name type="common">Californian leech</name>
    <dbReference type="NCBI Taxonomy" id="6412"/>
    <lineage>
        <taxon>Eukaryota</taxon>
        <taxon>Metazoa</taxon>
        <taxon>Spiralia</taxon>
        <taxon>Lophotrochozoa</taxon>
        <taxon>Annelida</taxon>
        <taxon>Clitellata</taxon>
        <taxon>Hirudinea</taxon>
        <taxon>Rhynchobdellida</taxon>
        <taxon>Glossiphoniidae</taxon>
        <taxon>Helobdella</taxon>
    </lineage>
</organism>
<dbReference type="GO" id="GO:0008270">
    <property type="term" value="F:zinc ion binding"/>
    <property type="evidence" value="ECO:0007669"/>
    <property type="project" value="UniProtKB-KW"/>
</dbReference>
<proteinExistence type="predicted"/>
<dbReference type="CTD" id="20201058"/>
<dbReference type="HOGENOM" id="CLU_291567_0_0_1"/>
<evidence type="ECO:0000256" key="3">
    <source>
        <dbReference type="ARBA" id="ARBA00022771"/>
    </source>
</evidence>
<name>T1EWV8_HELRO</name>
<dbReference type="SMART" id="SM00355">
    <property type="entry name" value="ZnF_C2H2"/>
    <property type="match status" value="10"/>
</dbReference>
<evidence type="ECO:0000256" key="4">
    <source>
        <dbReference type="ARBA" id="ARBA00022833"/>
    </source>
</evidence>
<dbReference type="EMBL" id="KB097700">
    <property type="protein sequence ID" value="ESN91445.1"/>
    <property type="molecule type" value="Genomic_DNA"/>
</dbReference>
<dbReference type="STRING" id="6412.T1EWV8"/>
<accession>T1EWV8</accession>
<dbReference type="OMA" id="XTCASAN"/>
<reference evidence="8 10" key="2">
    <citation type="journal article" date="2013" name="Nature">
        <title>Insights into bilaterian evolution from three spiralian genomes.</title>
        <authorList>
            <person name="Simakov O."/>
            <person name="Marletaz F."/>
            <person name="Cho S.J."/>
            <person name="Edsinger-Gonzales E."/>
            <person name="Havlak P."/>
            <person name="Hellsten U."/>
            <person name="Kuo D.H."/>
            <person name="Larsson T."/>
            <person name="Lv J."/>
            <person name="Arendt D."/>
            <person name="Savage R."/>
            <person name="Osoegawa K."/>
            <person name="de Jong P."/>
            <person name="Grimwood J."/>
            <person name="Chapman J.A."/>
            <person name="Shapiro H."/>
            <person name="Aerts A."/>
            <person name="Otillar R.P."/>
            <person name="Terry A.Y."/>
            <person name="Boore J.L."/>
            <person name="Grigoriev I.V."/>
            <person name="Lindberg D.R."/>
            <person name="Seaver E.C."/>
            <person name="Weisblat D.A."/>
            <person name="Putnam N.H."/>
            <person name="Rokhsar D.S."/>
        </authorList>
    </citation>
    <scope>NUCLEOTIDE SEQUENCE</scope>
</reference>
<keyword evidence="2" id="KW-0677">Repeat</keyword>
<dbReference type="FunFam" id="3.30.160.60:FF:002966">
    <property type="entry name" value="LD24322p"/>
    <property type="match status" value="1"/>
</dbReference>
<dbReference type="OrthoDB" id="1405595at2759"/>
<keyword evidence="10" id="KW-1185">Reference proteome</keyword>
<feature type="region of interest" description="Disordered" evidence="6">
    <location>
        <begin position="855"/>
        <end position="883"/>
    </location>
</feature>
<evidence type="ECO:0000313" key="8">
    <source>
        <dbReference type="EMBL" id="ESN91445.1"/>
    </source>
</evidence>
<reference evidence="9" key="3">
    <citation type="submission" date="2015-06" db="UniProtKB">
        <authorList>
            <consortium name="EnsemblMetazoa"/>
        </authorList>
    </citation>
    <scope>IDENTIFICATION</scope>
</reference>
<dbReference type="Gene3D" id="3.30.160.60">
    <property type="entry name" value="Classic Zinc Finger"/>
    <property type="match status" value="4"/>
</dbReference>
<dbReference type="GO" id="GO:0045944">
    <property type="term" value="P:positive regulation of transcription by RNA polymerase II"/>
    <property type="evidence" value="ECO:0000318"/>
    <property type="project" value="GO_Central"/>
</dbReference>
<dbReference type="Proteomes" id="UP000015101">
    <property type="component" value="Unassembled WGS sequence"/>
</dbReference>
<dbReference type="InParanoid" id="T1EWV8"/>
<evidence type="ECO:0000259" key="7">
    <source>
        <dbReference type="PROSITE" id="PS50157"/>
    </source>
</evidence>
<evidence type="ECO:0000256" key="5">
    <source>
        <dbReference type="PROSITE-ProRule" id="PRU00042"/>
    </source>
</evidence>
<evidence type="ECO:0000256" key="1">
    <source>
        <dbReference type="ARBA" id="ARBA00022723"/>
    </source>
</evidence>
<dbReference type="FunFam" id="3.30.160.60:FF:003923">
    <property type="match status" value="3"/>
</dbReference>
<evidence type="ECO:0000256" key="6">
    <source>
        <dbReference type="SAM" id="MobiDB-lite"/>
    </source>
</evidence>
<evidence type="ECO:0000313" key="10">
    <source>
        <dbReference type="Proteomes" id="UP000015101"/>
    </source>
</evidence>
<keyword evidence="3 5" id="KW-0863">Zinc-finger</keyword>
<dbReference type="KEGG" id="hro:HELRODRAFT_165479"/>
<feature type="compositionally biased region" description="Low complexity" evidence="6">
    <location>
        <begin position="860"/>
        <end position="870"/>
    </location>
</feature>
<evidence type="ECO:0000313" key="9">
    <source>
        <dbReference type="EnsemblMetazoa" id="HelroP165479"/>
    </source>
</evidence>
<dbReference type="GO" id="GO:0005634">
    <property type="term" value="C:nucleus"/>
    <property type="evidence" value="ECO:0000318"/>
    <property type="project" value="GO_Central"/>
</dbReference>
<feature type="domain" description="C2H2-type" evidence="7">
    <location>
        <begin position="300"/>
        <end position="328"/>
    </location>
</feature>
<keyword evidence="1" id="KW-0479">Metal-binding</keyword>
<dbReference type="InterPro" id="IPR013087">
    <property type="entry name" value="Znf_C2H2_type"/>
</dbReference>
<dbReference type="GeneID" id="20201058"/>
<dbReference type="PROSITE" id="PS00028">
    <property type="entry name" value="ZINC_FINGER_C2H2_1"/>
    <property type="match status" value="3"/>
</dbReference>
<dbReference type="RefSeq" id="XP_009030297.1">
    <property type="nucleotide sequence ID" value="XM_009032049.1"/>
</dbReference>
<dbReference type="PROSITE" id="PS50157">
    <property type="entry name" value="ZINC_FINGER_C2H2_2"/>
    <property type="match status" value="3"/>
</dbReference>
<feature type="domain" description="C2H2-type" evidence="7">
    <location>
        <begin position="474"/>
        <end position="502"/>
    </location>
</feature>